<dbReference type="GO" id="GO:0006355">
    <property type="term" value="P:regulation of DNA-templated transcription"/>
    <property type="evidence" value="ECO:0007669"/>
    <property type="project" value="UniProtKB-ARBA"/>
</dbReference>
<evidence type="ECO:0000256" key="2">
    <source>
        <dbReference type="PROSITE-ProRule" id="PRU00335"/>
    </source>
</evidence>
<dbReference type="AlphaFoldDB" id="A0A1G8PBF2"/>
<dbReference type="PANTHER" id="PTHR30328">
    <property type="entry name" value="TRANSCRIPTIONAL REPRESSOR"/>
    <property type="match status" value="1"/>
</dbReference>
<keyword evidence="1 2" id="KW-0238">DNA-binding</keyword>
<evidence type="ECO:0000313" key="5">
    <source>
        <dbReference type="Proteomes" id="UP000198853"/>
    </source>
</evidence>
<dbReference type="PANTHER" id="PTHR30328:SF54">
    <property type="entry name" value="HTH-TYPE TRANSCRIPTIONAL REPRESSOR SCO4008"/>
    <property type="match status" value="1"/>
</dbReference>
<name>A0A1G8PBF2_9BACI</name>
<dbReference type="InterPro" id="IPR036271">
    <property type="entry name" value="Tet_transcr_reg_TetR-rel_C_sf"/>
</dbReference>
<dbReference type="InterPro" id="IPR049488">
    <property type="entry name" value="TM_1030-like_C"/>
</dbReference>
<dbReference type="InterPro" id="IPR009057">
    <property type="entry name" value="Homeodomain-like_sf"/>
</dbReference>
<dbReference type="InterPro" id="IPR001647">
    <property type="entry name" value="HTH_TetR"/>
</dbReference>
<feature type="DNA-binding region" description="H-T-H motif" evidence="2">
    <location>
        <begin position="35"/>
        <end position="54"/>
    </location>
</feature>
<dbReference type="InterPro" id="IPR023772">
    <property type="entry name" value="DNA-bd_HTH_TetR-type_CS"/>
</dbReference>
<evidence type="ECO:0000259" key="3">
    <source>
        <dbReference type="PROSITE" id="PS50977"/>
    </source>
</evidence>
<dbReference type="Gene3D" id="1.10.357.10">
    <property type="entry name" value="Tetracycline Repressor, domain 2"/>
    <property type="match status" value="1"/>
</dbReference>
<dbReference type="PROSITE" id="PS01081">
    <property type="entry name" value="HTH_TETR_1"/>
    <property type="match status" value="1"/>
</dbReference>
<sequence length="213" mass="25324">MHMNQTFKNIDETKQKRILNAAIKEFAENGYEQASTNKIIKDAGIGKGMLFHYFNNKKDLYEYLVDYALNITNTEYLQRIDIDESDFIERLKQIARIKAEFHDNNPDVKNFIGTVVLNDDVELPDDLETRLSDFQKTGYALLYKKIDKSLVRDDVDVEKAFRLIRWAIEGYQNELMQQFQGEKIAHIDLQPYWDEFYEYLDVLKTTFYKEDRT</sequence>
<evidence type="ECO:0000313" key="4">
    <source>
        <dbReference type="EMBL" id="SDI89819.1"/>
    </source>
</evidence>
<dbReference type="Pfam" id="PF21256">
    <property type="entry name" value="TetR_C_5-like"/>
    <property type="match status" value="1"/>
</dbReference>
<dbReference type="SUPFAM" id="SSF48498">
    <property type="entry name" value="Tetracyclin repressor-like, C-terminal domain"/>
    <property type="match status" value="1"/>
</dbReference>
<organism evidence="4 5">
    <name type="scientific">Natribacillus halophilus</name>
    <dbReference type="NCBI Taxonomy" id="549003"/>
    <lineage>
        <taxon>Bacteria</taxon>
        <taxon>Bacillati</taxon>
        <taxon>Bacillota</taxon>
        <taxon>Bacilli</taxon>
        <taxon>Bacillales</taxon>
        <taxon>Bacillaceae</taxon>
        <taxon>Natribacillus</taxon>
    </lineage>
</organism>
<dbReference type="Gene3D" id="1.10.10.60">
    <property type="entry name" value="Homeodomain-like"/>
    <property type="match status" value="1"/>
</dbReference>
<evidence type="ECO:0000256" key="1">
    <source>
        <dbReference type="ARBA" id="ARBA00023125"/>
    </source>
</evidence>
<dbReference type="SUPFAM" id="SSF46689">
    <property type="entry name" value="Homeodomain-like"/>
    <property type="match status" value="1"/>
</dbReference>
<dbReference type="PRINTS" id="PR00455">
    <property type="entry name" value="HTHTETR"/>
</dbReference>
<dbReference type="Proteomes" id="UP000198853">
    <property type="component" value="Unassembled WGS sequence"/>
</dbReference>
<keyword evidence="5" id="KW-1185">Reference proteome</keyword>
<dbReference type="Pfam" id="PF00440">
    <property type="entry name" value="TetR_N"/>
    <property type="match status" value="1"/>
</dbReference>
<reference evidence="4 5" key="1">
    <citation type="submission" date="2016-10" db="EMBL/GenBank/DDBJ databases">
        <authorList>
            <person name="de Groot N.N."/>
        </authorList>
    </citation>
    <scope>NUCLEOTIDE SEQUENCE [LARGE SCALE GENOMIC DNA]</scope>
    <source>
        <strain evidence="4 5">DSM 21771</strain>
    </source>
</reference>
<dbReference type="EMBL" id="FNEN01000008">
    <property type="protein sequence ID" value="SDI89819.1"/>
    <property type="molecule type" value="Genomic_DNA"/>
</dbReference>
<dbReference type="InterPro" id="IPR050109">
    <property type="entry name" value="HTH-type_TetR-like_transc_reg"/>
</dbReference>
<accession>A0A1G8PBF2</accession>
<protein>
    <submittedName>
        <fullName evidence="4">DNA-binding transcriptional regulator, AcrR family</fullName>
    </submittedName>
</protein>
<dbReference type="GO" id="GO:0003677">
    <property type="term" value="F:DNA binding"/>
    <property type="evidence" value="ECO:0007669"/>
    <property type="project" value="UniProtKB-UniRule"/>
</dbReference>
<gene>
    <name evidence="4" type="ORF">SAMN04488123_10847</name>
</gene>
<dbReference type="PROSITE" id="PS50977">
    <property type="entry name" value="HTH_TETR_2"/>
    <property type="match status" value="1"/>
</dbReference>
<feature type="domain" description="HTH tetR-type" evidence="3">
    <location>
        <begin position="12"/>
        <end position="72"/>
    </location>
</feature>
<proteinExistence type="predicted"/>